<keyword evidence="2" id="KW-0472">Membrane</keyword>
<evidence type="ECO:0000256" key="1">
    <source>
        <dbReference type="SAM" id="MobiDB-lite"/>
    </source>
</evidence>
<evidence type="ECO:0000256" key="2">
    <source>
        <dbReference type="SAM" id="Phobius"/>
    </source>
</evidence>
<evidence type="ECO:0000313" key="4">
    <source>
        <dbReference type="Proteomes" id="UP000183952"/>
    </source>
</evidence>
<feature type="transmembrane region" description="Helical" evidence="2">
    <location>
        <begin position="7"/>
        <end position="28"/>
    </location>
</feature>
<feature type="region of interest" description="Disordered" evidence="1">
    <location>
        <begin position="35"/>
        <end position="78"/>
    </location>
</feature>
<gene>
    <name evidence="3" type="ORF">SAMN02745248_01977</name>
</gene>
<dbReference type="AlphaFoldDB" id="A0A1M6QD72"/>
<accession>A0A1M6QD72</accession>
<organism evidence="3 4">
    <name type="scientific">Hathewaya proteolytica DSM 3090</name>
    <dbReference type="NCBI Taxonomy" id="1121331"/>
    <lineage>
        <taxon>Bacteria</taxon>
        <taxon>Bacillati</taxon>
        <taxon>Bacillota</taxon>
        <taxon>Clostridia</taxon>
        <taxon>Eubacteriales</taxon>
        <taxon>Clostridiaceae</taxon>
        <taxon>Hathewaya</taxon>
    </lineage>
</organism>
<reference evidence="3 4" key="1">
    <citation type="submission" date="2016-11" db="EMBL/GenBank/DDBJ databases">
        <authorList>
            <person name="Jaros S."/>
            <person name="Januszkiewicz K."/>
            <person name="Wedrychowicz H."/>
        </authorList>
    </citation>
    <scope>NUCLEOTIDE SEQUENCE [LARGE SCALE GENOMIC DNA]</scope>
    <source>
        <strain evidence="3 4">DSM 3090</strain>
    </source>
</reference>
<dbReference type="RefSeq" id="WP_072903928.1">
    <property type="nucleotide sequence ID" value="NZ_FRAD01000016.1"/>
</dbReference>
<dbReference type="Proteomes" id="UP000183952">
    <property type="component" value="Unassembled WGS sequence"/>
</dbReference>
<name>A0A1M6QD72_9CLOT</name>
<keyword evidence="4" id="KW-1185">Reference proteome</keyword>
<feature type="compositionally biased region" description="Basic and acidic residues" evidence="1">
    <location>
        <begin position="43"/>
        <end position="66"/>
    </location>
</feature>
<evidence type="ECO:0000313" key="3">
    <source>
        <dbReference type="EMBL" id="SHK18141.1"/>
    </source>
</evidence>
<dbReference type="EMBL" id="FRAD01000016">
    <property type="protein sequence ID" value="SHK18141.1"/>
    <property type="molecule type" value="Genomic_DNA"/>
</dbReference>
<keyword evidence="2" id="KW-0812">Transmembrane</keyword>
<protein>
    <submittedName>
        <fullName evidence="3">Uncharacterized protein</fullName>
    </submittedName>
</protein>
<keyword evidence="2" id="KW-1133">Transmembrane helix</keyword>
<dbReference type="STRING" id="1121331.SAMN02745248_01977"/>
<sequence length="167" mass="18594">MKMKNKKIAIGVAGILCAIIVIIVFVFITREQPKTNETPNKNSKVEDKVENKVENKAEDKVEDKNEINSNNSISQESVQGEITEEKAIKLIKKIVVPSMTNGSDGIKVSKTGMEKVNSEQCYVFELSLIKSANKTQKFGTYAVSVNGKNIYSKDSKTKEFNKFVPSK</sequence>
<proteinExistence type="predicted"/>
<feature type="compositionally biased region" description="Low complexity" evidence="1">
    <location>
        <begin position="67"/>
        <end position="77"/>
    </location>
</feature>